<proteinExistence type="predicted"/>
<accession>A0AAV2CUD0</accession>
<protein>
    <recommendedName>
        <fullName evidence="4">F-box domain-containing protein</fullName>
    </recommendedName>
</protein>
<dbReference type="InterPro" id="IPR036047">
    <property type="entry name" value="F-box-like_dom_sf"/>
</dbReference>
<feature type="region of interest" description="Disordered" evidence="1">
    <location>
        <begin position="1"/>
        <end position="28"/>
    </location>
</feature>
<dbReference type="AlphaFoldDB" id="A0AAV2CUD0"/>
<dbReference type="Gene3D" id="1.20.1280.50">
    <property type="match status" value="1"/>
</dbReference>
<dbReference type="Proteomes" id="UP001497516">
    <property type="component" value="Chromosome 10"/>
</dbReference>
<gene>
    <name evidence="2" type="ORF">LTRI10_LOCUS6935</name>
</gene>
<reference evidence="2 3" key="1">
    <citation type="submission" date="2024-04" db="EMBL/GenBank/DDBJ databases">
        <authorList>
            <person name="Fracassetti M."/>
        </authorList>
    </citation>
    <scope>NUCLEOTIDE SEQUENCE [LARGE SCALE GENOMIC DNA]</scope>
</reference>
<dbReference type="EMBL" id="OZ034814">
    <property type="protein sequence ID" value="CAL1359450.1"/>
    <property type="molecule type" value="Genomic_DNA"/>
</dbReference>
<keyword evidence="3" id="KW-1185">Reference proteome</keyword>
<sequence>MTMEGVEAHAKRCPCSSSKPKTTQSHRRLVVPEELTTQVLLRLPSASSIHRFRWVCKLWRRLLFDPDFICQILFDETSHHRNDKARILVMRKDDDRPYTSFSSQTRSNQSSLTLHRPRPNPLPQS</sequence>
<feature type="compositionally biased region" description="Basic and acidic residues" evidence="1">
    <location>
        <begin position="1"/>
        <end position="10"/>
    </location>
</feature>
<organism evidence="2 3">
    <name type="scientific">Linum trigynum</name>
    <dbReference type="NCBI Taxonomy" id="586398"/>
    <lineage>
        <taxon>Eukaryota</taxon>
        <taxon>Viridiplantae</taxon>
        <taxon>Streptophyta</taxon>
        <taxon>Embryophyta</taxon>
        <taxon>Tracheophyta</taxon>
        <taxon>Spermatophyta</taxon>
        <taxon>Magnoliopsida</taxon>
        <taxon>eudicotyledons</taxon>
        <taxon>Gunneridae</taxon>
        <taxon>Pentapetalae</taxon>
        <taxon>rosids</taxon>
        <taxon>fabids</taxon>
        <taxon>Malpighiales</taxon>
        <taxon>Linaceae</taxon>
        <taxon>Linum</taxon>
    </lineage>
</organism>
<feature type="compositionally biased region" description="Low complexity" evidence="1">
    <location>
        <begin position="99"/>
        <end position="114"/>
    </location>
</feature>
<evidence type="ECO:0008006" key="4">
    <source>
        <dbReference type="Google" id="ProtNLM"/>
    </source>
</evidence>
<evidence type="ECO:0000256" key="1">
    <source>
        <dbReference type="SAM" id="MobiDB-lite"/>
    </source>
</evidence>
<name>A0AAV2CUD0_9ROSI</name>
<dbReference type="SUPFAM" id="SSF81383">
    <property type="entry name" value="F-box domain"/>
    <property type="match status" value="1"/>
</dbReference>
<evidence type="ECO:0000313" key="3">
    <source>
        <dbReference type="Proteomes" id="UP001497516"/>
    </source>
</evidence>
<evidence type="ECO:0000313" key="2">
    <source>
        <dbReference type="EMBL" id="CAL1359450.1"/>
    </source>
</evidence>
<feature type="region of interest" description="Disordered" evidence="1">
    <location>
        <begin position="96"/>
        <end position="125"/>
    </location>
</feature>